<dbReference type="GeneID" id="106470290"/>
<keyword evidence="5 7" id="KW-0175">Coiled coil</keyword>
<dbReference type="PANTHER" id="PTHR23337:SF3">
    <property type="entry name" value="MORC FAMILY CW-TYPE ZINC FINGER 2"/>
    <property type="match status" value="1"/>
</dbReference>
<dbReference type="PROSITE" id="PS51050">
    <property type="entry name" value="ZF_CW"/>
    <property type="match status" value="1"/>
</dbReference>
<organism evidence="10 11">
    <name type="scientific">Limulus polyphemus</name>
    <name type="common">Atlantic horseshoe crab</name>
    <dbReference type="NCBI Taxonomy" id="6850"/>
    <lineage>
        <taxon>Eukaryota</taxon>
        <taxon>Metazoa</taxon>
        <taxon>Ecdysozoa</taxon>
        <taxon>Arthropoda</taxon>
        <taxon>Chelicerata</taxon>
        <taxon>Merostomata</taxon>
        <taxon>Xiphosura</taxon>
        <taxon>Limulidae</taxon>
        <taxon>Limulus</taxon>
    </lineage>
</organism>
<dbReference type="InterPro" id="IPR041006">
    <property type="entry name" value="Morc_S5"/>
</dbReference>
<feature type="coiled-coil region" evidence="7">
    <location>
        <begin position="161"/>
        <end position="195"/>
    </location>
</feature>
<feature type="compositionally biased region" description="Acidic residues" evidence="8">
    <location>
        <begin position="534"/>
        <end position="548"/>
    </location>
</feature>
<dbReference type="Pfam" id="PF17942">
    <property type="entry name" value="Morc6_S5"/>
    <property type="match status" value="1"/>
</dbReference>
<feature type="region of interest" description="Disordered" evidence="8">
    <location>
        <begin position="440"/>
        <end position="502"/>
    </location>
</feature>
<evidence type="ECO:0000313" key="10">
    <source>
        <dbReference type="Proteomes" id="UP000694941"/>
    </source>
</evidence>
<reference evidence="11" key="1">
    <citation type="submission" date="2025-08" db="UniProtKB">
        <authorList>
            <consortium name="RefSeq"/>
        </authorList>
    </citation>
    <scope>IDENTIFICATION</scope>
    <source>
        <tissue evidence="11">Muscle</tissue>
    </source>
</reference>
<proteinExistence type="predicted"/>
<feature type="compositionally biased region" description="Polar residues" evidence="8">
    <location>
        <begin position="569"/>
        <end position="580"/>
    </location>
</feature>
<evidence type="ECO:0000256" key="1">
    <source>
        <dbReference type="ARBA" id="ARBA00004123"/>
    </source>
</evidence>
<dbReference type="Pfam" id="PF07496">
    <property type="entry name" value="zf-CW"/>
    <property type="match status" value="1"/>
</dbReference>
<feature type="compositionally biased region" description="Basic residues" evidence="8">
    <location>
        <begin position="585"/>
        <end position="598"/>
    </location>
</feature>
<keyword evidence="6" id="KW-0539">Nucleus</keyword>
<evidence type="ECO:0000256" key="7">
    <source>
        <dbReference type="SAM" id="Coils"/>
    </source>
</evidence>
<evidence type="ECO:0000256" key="5">
    <source>
        <dbReference type="ARBA" id="ARBA00023054"/>
    </source>
</evidence>
<name>A0ABM1BPQ9_LIMPO</name>
<feature type="non-terminal residue" evidence="11">
    <location>
        <position position="1"/>
    </location>
</feature>
<feature type="compositionally biased region" description="Low complexity" evidence="8">
    <location>
        <begin position="632"/>
        <end position="644"/>
    </location>
</feature>
<dbReference type="RefSeq" id="XP_013786290.2">
    <property type="nucleotide sequence ID" value="XM_013930836.2"/>
</dbReference>
<evidence type="ECO:0000256" key="6">
    <source>
        <dbReference type="ARBA" id="ARBA00023242"/>
    </source>
</evidence>
<keyword evidence="3" id="KW-0863">Zinc-finger</keyword>
<dbReference type="InterPro" id="IPR011124">
    <property type="entry name" value="Znf_CW"/>
</dbReference>
<evidence type="ECO:0000313" key="11">
    <source>
        <dbReference type="RefSeq" id="XP_013786290.2"/>
    </source>
</evidence>
<accession>A0ABM1BPQ9</accession>
<feature type="non-terminal residue" evidence="11">
    <location>
        <position position="678"/>
    </location>
</feature>
<dbReference type="Proteomes" id="UP000694941">
    <property type="component" value="Unplaced"/>
</dbReference>
<evidence type="ECO:0000256" key="2">
    <source>
        <dbReference type="ARBA" id="ARBA00022723"/>
    </source>
</evidence>
<comment type="subcellular location">
    <subcellularLocation>
        <location evidence="1">Nucleus</location>
    </subcellularLocation>
</comment>
<evidence type="ECO:0000256" key="3">
    <source>
        <dbReference type="ARBA" id="ARBA00022771"/>
    </source>
</evidence>
<feature type="region of interest" description="Disordered" evidence="8">
    <location>
        <begin position="533"/>
        <end position="648"/>
    </location>
</feature>
<gene>
    <name evidence="11" type="primary">LOC106470290</name>
</gene>
<feature type="compositionally biased region" description="Acidic residues" evidence="8">
    <location>
        <begin position="616"/>
        <end position="631"/>
    </location>
</feature>
<keyword evidence="4" id="KW-0862">Zinc</keyword>
<protein>
    <submittedName>
        <fullName evidence="11">MORC family CW-type zinc finger protein 2-like</fullName>
    </submittedName>
</protein>
<feature type="domain" description="CW-type" evidence="9">
    <location>
        <begin position="356"/>
        <end position="410"/>
    </location>
</feature>
<sequence>VVVPIPSFYADTLMPYGVEGSKAETKHSKEMDIIYNYSPFKTKEELFEQFSKIKGDSGTLVIIYNLKLQNNGEPELDVHTDPLDILIFSREGSDLGITVGEGRIEWNSFRAYTSILYCNPRMKIQIQGKKVRTRQLTQELYKPHCYWYTSAHFRARSVQDAKKAAQEAHFVEMKLKEAESKARHLEKDYDCKLQEKNLRYKLRKAQMAAADMAEEYKLKKLHSDIKQKSLKDKKELLFIFGLNLMNRKEDGIYFYNCGRLVKHWCLHEKNENYRGLVGIVDIPYTVLEPTHNKQDFADAKEFKFLQKTLLDYVEQYYRDCELNDQEIDQFWESFGYFSSTWSDPPSNDLKYLKMRAMQVNTCLQCDSCLKWRRLPYSSKNVDVEISDEWTCSMNPDVQRNKCSVVEEKFHIPEGKLVKVSKSTCDQRELLQKEMAKLKRRLQKVDDKSPLVTSSGEGGKVPEKSTTGRILRQRIDSGPVSSSKSLSFGRHRSSSWEESSESNSLVLAKSRKRHFSTESTTSVDTCHQDVAAGVEESEETVVDQLTQEETEPKSAVNFSHASSKKAVFFQQKQQPVKSTVPSSKSSKSRYRKKKRRQRVNIKEPVMNFSSPDKSDDKEEEQDVINSSDDQDDITSSTMTTQKSSSICTTQSDLSLLPSSTCSVVHSESVQDSPSSTSTV</sequence>
<dbReference type="PANTHER" id="PTHR23337">
    <property type="entry name" value="ZINC FINGER CW-TYPE COILED-COIL DOMAIN PROTEIN 1"/>
    <property type="match status" value="1"/>
</dbReference>
<evidence type="ECO:0000259" key="9">
    <source>
        <dbReference type="PROSITE" id="PS51050"/>
    </source>
</evidence>
<dbReference type="Gene3D" id="3.30.40.100">
    <property type="match status" value="1"/>
</dbReference>
<evidence type="ECO:0000256" key="4">
    <source>
        <dbReference type="ARBA" id="ARBA00022833"/>
    </source>
</evidence>
<evidence type="ECO:0000256" key="8">
    <source>
        <dbReference type="SAM" id="MobiDB-lite"/>
    </source>
</evidence>
<keyword evidence="10" id="KW-1185">Reference proteome</keyword>
<keyword evidence="2" id="KW-0479">Metal-binding</keyword>